<evidence type="ECO:0000313" key="1">
    <source>
        <dbReference type="EMBL" id="VVD29751.1"/>
    </source>
</evidence>
<evidence type="ECO:0000313" key="2">
    <source>
        <dbReference type="Proteomes" id="UP000325811"/>
    </source>
</evidence>
<proteinExistence type="predicted"/>
<name>A0A5Q4ZC24_9BURK</name>
<dbReference type="EMBL" id="LR699553">
    <property type="protein sequence ID" value="VVD29751.1"/>
    <property type="molecule type" value="Genomic_DNA"/>
</dbReference>
<dbReference type="Proteomes" id="UP000325811">
    <property type="component" value="Chromosome I"/>
</dbReference>
<protein>
    <submittedName>
        <fullName evidence="1">Uncharacterized protein</fullName>
    </submittedName>
</protein>
<sequence length="62" mass="6867">MARAACLHPGARALGAPTFIKLPHDAAVTRQAQFCGRRRVYCPDRFFPAFPLTLTHRALCSL</sequence>
<dbReference type="KEGG" id="pdio:PDMSB3_3295"/>
<reference evidence="1 2" key="1">
    <citation type="submission" date="2019-08" db="EMBL/GenBank/DDBJ databases">
        <authorList>
            <person name="Herpell B J."/>
        </authorList>
    </citation>
    <scope>NUCLEOTIDE SEQUENCE [LARGE SCALE GENOMIC DNA]</scope>
    <source>
        <strain evidence="2">Msb3</strain>
    </source>
</reference>
<accession>A0A5Q4ZC24</accession>
<keyword evidence="2" id="KW-1185">Reference proteome</keyword>
<dbReference type="AlphaFoldDB" id="A0A5Q4ZC24"/>
<gene>
    <name evidence="1" type="ORF">PDMSB3_3295</name>
</gene>
<organism evidence="1 2">
    <name type="scientific">Paraburkholderia dioscoreae</name>
    <dbReference type="NCBI Taxonomy" id="2604047"/>
    <lineage>
        <taxon>Bacteria</taxon>
        <taxon>Pseudomonadati</taxon>
        <taxon>Pseudomonadota</taxon>
        <taxon>Betaproteobacteria</taxon>
        <taxon>Burkholderiales</taxon>
        <taxon>Burkholderiaceae</taxon>
        <taxon>Paraburkholderia</taxon>
    </lineage>
</organism>